<organism evidence="1 2">
    <name type="scientific">Roseimaritima ulvae</name>
    <dbReference type="NCBI Taxonomy" id="980254"/>
    <lineage>
        <taxon>Bacteria</taxon>
        <taxon>Pseudomonadati</taxon>
        <taxon>Planctomycetota</taxon>
        <taxon>Planctomycetia</taxon>
        <taxon>Pirellulales</taxon>
        <taxon>Pirellulaceae</taxon>
        <taxon>Roseimaritima</taxon>
    </lineage>
</organism>
<dbReference type="KEGG" id="rul:UC8_51480"/>
<evidence type="ECO:0000313" key="1">
    <source>
        <dbReference type="EMBL" id="QEG43104.1"/>
    </source>
</evidence>
<dbReference type="EMBL" id="CP042914">
    <property type="protein sequence ID" value="QEG43104.1"/>
    <property type="molecule type" value="Genomic_DNA"/>
</dbReference>
<evidence type="ECO:0000313" key="2">
    <source>
        <dbReference type="Proteomes" id="UP000325286"/>
    </source>
</evidence>
<dbReference type="NCBIfam" id="TIGR02595">
    <property type="entry name" value="PEP_CTERM"/>
    <property type="match status" value="1"/>
</dbReference>
<evidence type="ECO:0008006" key="3">
    <source>
        <dbReference type="Google" id="ProtNLM"/>
    </source>
</evidence>
<gene>
    <name evidence="1" type="ORF">UC8_51480</name>
</gene>
<dbReference type="OrthoDB" id="9983083at2"/>
<dbReference type="RefSeq" id="WP_068137515.1">
    <property type="nucleotide sequence ID" value="NZ_CP042914.1"/>
</dbReference>
<reference evidence="1 2" key="1">
    <citation type="submission" date="2019-08" db="EMBL/GenBank/DDBJ databases">
        <title>Deep-cultivation of Planctomycetes and their phenomic and genomic characterization uncovers novel biology.</title>
        <authorList>
            <person name="Wiegand S."/>
            <person name="Jogler M."/>
            <person name="Boedeker C."/>
            <person name="Pinto D."/>
            <person name="Vollmers J."/>
            <person name="Rivas-Marin E."/>
            <person name="Kohn T."/>
            <person name="Peeters S.H."/>
            <person name="Heuer A."/>
            <person name="Rast P."/>
            <person name="Oberbeckmann S."/>
            <person name="Bunk B."/>
            <person name="Jeske O."/>
            <person name="Meyerdierks A."/>
            <person name="Storesund J.E."/>
            <person name="Kallscheuer N."/>
            <person name="Luecker S."/>
            <person name="Lage O.M."/>
            <person name="Pohl T."/>
            <person name="Merkel B.J."/>
            <person name="Hornburger P."/>
            <person name="Mueller R.-W."/>
            <person name="Bruemmer F."/>
            <person name="Labrenz M."/>
            <person name="Spormann A.M."/>
            <person name="Op den Camp H."/>
            <person name="Overmann J."/>
            <person name="Amann R."/>
            <person name="Jetten M.S.M."/>
            <person name="Mascher T."/>
            <person name="Medema M.H."/>
            <person name="Devos D.P."/>
            <person name="Kaster A.-K."/>
            <person name="Ovreas L."/>
            <person name="Rohde M."/>
            <person name="Galperin M.Y."/>
            <person name="Jogler C."/>
        </authorList>
    </citation>
    <scope>NUCLEOTIDE SEQUENCE [LARGE SCALE GENOMIC DNA]</scope>
    <source>
        <strain evidence="1 2">UC8</strain>
    </source>
</reference>
<protein>
    <recommendedName>
        <fullName evidence="3">PEP-CTERM protein-sorting domain-containing protein</fullName>
    </recommendedName>
</protein>
<keyword evidence="2" id="KW-1185">Reference proteome</keyword>
<proteinExistence type="predicted"/>
<dbReference type="InterPro" id="IPR013424">
    <property type="entry name" value="Ice-binding_C"/>
</dbReference>
<dbReference type="AlphaFoldDB" id="A0A5B9QVN7"/>
<accession>A0A5B9QVN7</accession>
<sequence length="237" mass="24841">MQITSSVHKPWLWLAIGLSLLLPRVASAGMITLDVSDTKFTPGTPFTVSVELPALTNLASYNIDILLSSSTGTAGTDFFFDGGATTAAPTNYVFPAADWFDATSNLDSSSTERLTLSDFDAGFLGYDVVPGVNNSLAQVVVSTLPGFTGELSLSIDTGGLLLDTPDFAPNFSFIPVVEFDGTVVDTSASSPVAIPSASTAVSAVPEPTSLSVFAIIGMAVTYSRRRHRNVTREAMSV</sequence>
<dbReference type="Proteomes" id="UP000325286">
    <property type="component" value="Chromosome"/>
</dbReference>
<name>A0A5B9QVN7_9BACT</name>